<proteinExistence type="predicted"/>
<dbReference type="EMBL" id="BAAARI010000012">
    <property type="protein sequence ID" value="GAA2580313.1"/>
    <property type="molecule type" value="Genomic_DNA"/>
</dbReference>
<evidence type="ECO:0000256" key="2">
    <source>
        <dbReference type="ARBA" id="ARBA00022448"/>
    </source>
</evidence>
<keyword evidence="7 8" id="KW-0472">Membrane</keyword>
<feature type="transmembrane region" description="Helical" evidence="8">
    <location>
        <begin position="72"/>
        <end position="91"/>
    </location>
</feature>
<dbReference type="Pfam" id="PF02386">
    <property type="entry name" value="TrkH"/>
    <property type="match status" value="1"/>
</dbReference>
<feature type="transmembrane region" description="Helical" evidence="8">
    <location>
        <begin position="158"/>
        <end position="183"/>
    </location>
</feature>
<keyword evidence="10" id="KW-1185">Reference proteome</keyword>
<feature type="transmembrane region" description="Helical" evidence="8">
    <location>
        <begin position="103"/>
        <end position="128"/>
    </location>
</feature>
<sequence>MSDSPTVSWLGCFIDHYYWRVLFARATRDGSTSTRRLRPVQVIFLGFFGAGIVGAGLLMLPVAKTGPGGASFLEALFTATSALCVTGLVVVDTPTYWTGFGQAVILALIQVGGFGVMTFASVVGLAVLRRFSLRSRLVAAAEVKSLGLEGVGSLVRGVVLISLTIEAAAAIILTAQFAIAYGYGFGEAVWLGVFHSVSSFNNAGFALYSDSMMRYVADPVICLTMSAAIILGGLGFPVLVQLRRHLREPRLWSMHTRLVLWGTILLLVLGAVYVTALEWANPRTLGPLEWPAKLLAGFFQSVQTRTAGFNSVDITQLHEATWFGMDALMFIGGGPAGTAGGIKITTFGVLLFIIIAELRGDGVVNVFGKRLSRAVHRQAITVALLAVALVAGSTGLMLLVTDHPLDKVLFEVTSAFGTVGLSAGITADIPPIGQVLLILLMFIGRLGPITFASALALRERRLLYELPKERPIIG</sequence>
<feature type="transmembrane region" description="Helical" evidence="8">
    <location>
        <begin position="40"/>
        <end position="60"/>
    </location>
</feature>
<evidence type="ECO:0000256" key="5">
    <source>
        <dbReference type="ARBA" id="ARBA00022989"/>
    </source>
</evidence>
<evidence type="ECO:0000256" key="4">
    <source>
        <dbReference type="ARBA" id="ARBA00022692"/>
    </source>
</evidence>
<feature type="transmembrane region" description="Helical" evidence="8">
    <location>
        <begin position="259"/>
        <end position="280"/>
    </location>
</feature>
<dbReference type="InterPro" id="IPR003445">
    <property type="entry name" value="Cat_transpt"/>
</dbReference>
<protein>
    <submittedName>
        <fullName evidence="9">Potassium transporter TrkG</fullName>
    </submittedName>
</protein>
<reference evidence="10" key="1">
    <citation type="journal article" date="2019" name="Int. J. Syst. Evol. Microbiol.">
        <title>The Global Catalogue of Microorganisms (GCM) 10K type strain sequencing project: providing services to taxonomists for standard genome sequencing and annotation.</title>
        <authorList>
            <consortium name="The Broad Institute Genomics Platform"/>
            <consortium name="The Broad Institute Genome Sequencing Center for Infectious Disease"/>
            <person name="Wu L."/>
            <person name="Ma J."/>
        </authorList>
    </citation>
    <scope>NUCLEOTIDE SEQUENCE [LARGE SCALE GENOMIC DNA]</scope>
    <source>
        <strain evidence="10">JCM 16365</strain>
    </source>
</reference>
<evidence type="ECO:0000313" key="9">
    <source>
        <dbReference type="EMBL" id="GAA2580313.1"/>
    </source>
</evidence>
<dbReference type="PANTHER" id="PTHR32024">
    <property type="entry name" value="TRK SYSTEM POTASSIUM UPTAKE PROTEIN TRKG-RELATED"/>
    <property type="match status" value="1"/>
</dbReference>
<feature type="transmembrane region" description="Helical" evidence="8">
    <location>
        <begin position="220"/>
        <end position="239"/>
    </location>
</feature>
<dbReference type="PANTHER" id="PTHR32024:SF1">
    <property type="entry name" value="KTR SYSTEM POTASSIUM UPTAKE PROTEIN B"/>
    <property type="match status" value="1"/>
</dbReference>
<organism evidence="9 10">
    <name type="scientific">Microbacterium binotii</name>
    <dbReference type="NCBI Taxonomy" id="462710"/>
    <lineage>
        <taxon>Bacteria</taxon>
        <taxon>Bacillati</taxon>
        <taxon>Actinomycetota</taxon>
        <taxon>Actinomycetes</taxon>
        <taxon>Micrococcales</taxon>
        <taxon>Microbacteriaceae</taxon>
        <taxon>Microbacterium</taxon>
    </lineage>
</organism>
<evidence type="ECO:0000256" key="7">
    <source>
        <dbReference type="ARBA" id="ARBA00023136"/>
    </source>
</evidence>
<gene>
    <name evidence="9" type="ORF">GCM10009862_19400</name>
</gene>
<comment type="subcellular location">
    <subcellularLocation>
        <location evidence="1">Cell membrane</location>
        <topology evidence="1">Multi-pass membrane protein</topology>
    </subcellularLocation>
</comment>
<comment type="caution">
    <text evidence="9">The sequence shown here is derived from an EMBL/GenBank/DDBJ whole genome shotgun (WGS) entry which is preliminary data.</text>
</comment>
<feature type="transmembrane region" description="Helical" evidence="8">
    <location>
        <begin position="435"/>
        <end position="457"/>
    </location>
</feature>
<evidence type="ECO:0000256" key="3">
    <source>
        <dbReference type="ARBA" id="ARBA00022475"/>
    </source>
</evidence>
<dbReference type="Proteomes" id="UP001500274">
    <property type="component" value="Unassembled WGS sequence"/>
</dbReference>
<evidence type="ECO:0000313" key="10">
    <source>
        <dbReference type="Proteomes" id="UP001500274"/>
    </source>
</evidence>
<keyword evidence="5 8" id="KW-1133">Transmembrane helix</keyword>
<evidence type="ECO:0000256" key="6">
    <source>
        <dbReference type="ARBA" id="ARBA00023065"/>
    </source>
</evidence>
<keyword evidence="4 8" id="KW-0812">Transmembrane</keyword>
<accession>A0ABP6BPA6</accession>
<keyword evidence="3" id="KW-1003">Cell membrane</keyword>
<keyword evidence="6" id="KW-0406">Ion transport</keyword>
<evidence type="ECO:0000256" key="8">
    <source>
        <dbReference type="SAM" id="Phobius"/>
    </source>
</evidence>
<evidence type="ECO:0000256" key="1">
    <source>
        <dbReference type="ARBA" id="ARBA00004651"/>
    </source>
</evidence>
<keyword evidence="2" id="KW-0813">Transport</keyword>
<name>A0ABP6BPA6_9MICO</name>
<feature type="transmembrane region" description="Helical" evidence="8">
    <location>
        <begin position="379"/>
        <end position="400"/>
    </location>
</feature>